<protein>
    <submittedName>
        <fullName evidence="7">Diguanylate cyclase/phosphodiesterase with PAS/PAC sensor(S)</fullName>
    </submittedName>
</protein>
<dbReference type="PANTHER" id="PTHR44757">
    <property type="entry name" value="DIGUANYLATE CYCLASE DGCP"/>
    <property type="match status" value="1"/>
</dbReference>
<sequence>MLLTISVSTVSHAEPVLRVVTDNNYPPYVVLRADGQAEGYIVDLWRLWESKTGIRVDLRAIEWSQAQRAIRDREADVIDIMFRTPVREQLYDFSQPYATLPVSIYVDSSIQGIHDAASLGGFTIGVQRGDACVDALASRGVSDLAAYPNYQSILAAAKAGQIKMFCMDDEPANYYLYLHREQLNFGRAFQLYEGQFHWAVNRGDVATFERVERGMRLISPEERALLRDKWFSQPFQYRPYLRIAMMAVLLVLGLGAAGGLWIRLLRRSVKHRTAEIRYKHQQLEAAAQQLRVERALLRAIIESSPDAMMLKSPQGVYLDCNAGALELLKLGREELLGKTDEQLLDDPDFVHFIRGHDQEVLHGGKPLQYETTFKAQDGSTRNLEMVKVLVHDAQAAPAGILTIGRDITERRRAERELRIASVAFESHDGMMIADANGVIERVNSAFTRISGYTPEEAIGKTPKLLQSGLHEPAFYQALWTALKREGHWHGEVVNRHRQGHLYTARLTITEVTDAGGRTLRYIGNLQDITAERDARALAERLRLFDPLTNLPNRLQIEDRMRSHLLDQDLESPTADAVMMIDLDLFQKVNDSLGHVIGDQLLIEMARRISLIAREGDTVGRFSGDSFVIVAQHLGPDRQETAQRAQALAESVRRTIEAPVMLDGHRLVCTASVGITLSSGPRSDPGTLLRQAELAMYKCKKEGRNTVRFFEEAMQTEINRRRDLEHELREAIEREQLVLHYQLQVDAQGQPLGAEALVRWAHPRRGLVPPSDFIPLAEETGLIEPIGQWALSTACHQLARWADRPETHHLTMAVNISPRQFKSPTFVDDVVSKIRRAGIPADKLKLEVTESTAIDEFDVSMSKLQALRTCGFMISLDDFGTGNSSLNYLTKLPLTQLKIDKSFIDDLPASHRDAMVAQTIIAMGRGLGLDVIAEGVETEAQHHFLVEQGCQAFQGYLFGRPQAVEAFEASLLAQGGRGQEQAVERRA</sequence>
<comment type="caution">
    <text evidence="7">The sequence shown here is derived from an EMBL/GenBank/DDBJ whole genome shotgun (WGS) entry which is preliminary data.</text>
</comment>
<dbReference type="CDD" id="cd00130">
    <property type="entry name" value="PAS"/>
    <property type="match status" value="2"/>
</dbReference>
<name>F3KS11_9BURK</name>
<dbReference type="SUPFAM" id="SSF53850">
    <property type="entry name" value="Periplasmic binding protein-like II"/>
    <property type="match status" value="1"/>
</dbReference>
<dbReference type="InterPro" id="IPR029787">
    <property type="entry name" value="Nucleotide_cyclase"/>
</dbReference>
<dbReference type="PANTHER" id="PTHR44757:SF2">
    <property type="entry name" value="BIOFILM ARCHITECTURE MAINTENANCE PROTEIN MBAA"/>
    <property type="match status" value="1"/>
</dbReference>
<dbReference type="Gene3D" id="3.20.20.450">
    <property type="entry name" value="EAL domain"/>
    <property type="match status" value="1"/>
</dbReference>
<dbReference type="Gene3D" id="3.30.450.20">
    <property type="entry name" value="PAS domain"/>
    <property type="match status" value="2"/>
</dbReference>
<dbReference type="CDD" id="cd13706">
    <property type="entry name" value="PBP2_HisK_like_1"/>
    <property type="match status" value="1"/>
</dbReference>
<dbReference type="Pfam" id="PF00497">
    <property type="entry name" value="SBP_bac_3"/>
    <property type="match status" value="1"/>
</dbReference>
<feature type="domain" description="EAL" evidence="5">
    <location>
        <begin position="720"/>
        <end position="974"/>
    </location>
</feature>
<evidence type="ECO:0000259" key="5">
    <source>
        <dbReference type="PROSITE" id="PS50883"/>
    </source>
</evidence>
<evidence type="ECO:0000256" key="2">
    <source>
        <dbReference type="SAM" id="Phobius"/>
    </source>
</evidence>
<dbReference type="CDD" id="cd01949">
    <property type="entry name" value="GGDEF"/>
    <property type="match status" value="1"/>
</dbReference>
<dbReference type="InterPro" id="IPR001633">
    <property type="entry name" value="EAL_dom"/>
</dbReference>
<dbReference type="SMART" id="SM00091">
    <property type="entry name" value="PAS"/>
    <property type="match status" value="2"/>
</dbReference>
<evidence type="ECO:0000313" key="7">
    <source>
        <dbReference type="EMBL" id="EGI77371.1"/>
    </source>
</evidence>
<dbReference type="InterPro" id="IPR001638">
    <property type="entry name" value="Solute-binding_3/MltF_N"/>
</dbReference>
<proteinExistence type="predicted"/>
<dbReference type="CDD" id="cd01948">
    <property type="entry name" value="EAL"/>
    <property type="match status" value="1"/>
</dbReference>
<feature type="coiled-coil region" evidence="1">
    <location>
        <begin position="706"/>
        <end position="733"/>
    </location>
</feature>
<dbReference type="InterPro" id="IPR035919">
    <property type="entry name" value="EAL_sf"/>
</dbReference>
<keyword evidence="8" id="KW-1185">Reference proteome</keyword>
<feature type="domain" description="GGDEF" evidence="6">
    <location>
        <begin position="573"/>
        <end position="711"/>
    </location>
</feature>
<dbReference type="SMART" id="SM00052">
    <property type="entry name" value="EAL"/>
    <property type="match status" value="1"/>
</dbReference>
<accession>F3KS11</accession>
<evidence type="ECO:0000259" key="3">
    <source>
        <dbReference type="PROSITE" id="PS50112"/>
    </source>
</evidence>
<dbReference type="SUPFAM" id="SSF141868">
    <property type="entry name" value="EAL domain-like"/>
    <property type="match status" value="1"/>
</dbReference>
<dbReference type="Pfam" id="PF08448">
    <property type="entry name" value="PAS_4"/>
    <property type="match status" value="1"/>
</dbReference>
<dbReference type="SUPFAM" id="SSF55073">
    <property type="entry name" value="Nucleotide cyclase"/>
    <property type="match status" value="1"/>
</dbReference>
<dbReference type="InterPro" id="IPR000014">
    <property type="entry name" value="PAS"/>
</dbReference>
<dbReference type="InterPro" id="IPR013656">
    <property type="entry name" value="PAS_4"/>
</dbReference>
<dbReference type="eggNOG" id="COG5001">
    <property type="taxonomic scope" value="Bacteria"/>
</dbReference>
<feature type="domain" description="PAC" evidence="4">
    <location>
        <begin position="367"/>
        <end position="419"/>
    </location>
</feature>
<keyword evidence="2" id="KW-0812">Transmembrane</keyword>
<dbReference type="InterPro" id="IPR043128">
    <property type="entry name" value="Rev_trsase/Diguanyl_cyclase"/>
</dbReference>
<evidence type="ECO:0000259" key="6">
    <source>
        <dbReference type="PROSITE" id="PS50887"/>
    </source>
</evidence>
<dbReference type="SMART" id="SM00086">
    <property type="entry name" value="PAC"/>
    <property type="match status" value="2"/>
</dbReference>
<dbReference type="EMBL" id="AEGR01000048">
    <property type="protein sequence ID" value="EGI77371.1"/>
    <property type="molecule type" value="Genomic_DNA"/>
</dbReference>
<dbReference type="InterPro" id="IPR000160">
    <property type="entry name" value="GGDEF_dom"/>
</dbReference>
<dbReference type="PROSITE" id="PS50887">
    <property type="entry name" value="GGDEF"/>
    <property type="match status" value="1"/>
</dbReference>
<reference evidence="7 8" key="1">
    <citation type="journal article" date="2011" name="EMBO J.">
        <title>Structural diversity of bacterial flagellar motors.</title>
        <authorList>
            <person name="Chen S."/>
            <person name="Beeby M."/>
            <person name="Murphy G.E."/>
            <person name="Leadbetter J.R."/>
            <person name="Hendrixson D.R."/>
            <person name="Briegel A."/>
            <person name="Li Z."/>
            <person name="Shi J."/>
            <person name="Tocheva E.I."/>
            <person name="Muller A."/>
            <person name="Dobro M.J."/>
            <person name="Jensen G.J."/>
        </authorList>
    </citation>
    <scope>NUCLEOTIDE SEQUENCE [LARGE SCALE GENOMIC DNA]</scope>
    <source>
        <strain evidence="7 8">ATCC 19624</strain>
    </source>
</reference>
<feature type="domain" description="PAS" evidence="3">
    <location>
        <begin position="415"/>
        <end position="461"/>
    </location>
</feature>
<evidence type="ECO:0000313" key="8">
    <source>
        <dbReference type="Proteomes" id="UP000016368"/>
    </source>
</evidence>
<dbReference type="InterPro" id="IPR052155">
    <property type="entry name" value="Biofilm_reg_signaling"/>
</dbReference>
<keyword evidence="2" id="KW-1133">Transmembrane helix</keyword>
<dbReference type="AlphaFoldDB" id="F3KS11"/>
<dbReference type="Pfam" id="PF00990">
    <property type="entry name" value="GGDEF"/>
    <property type="match status" value="1"/>
</dbReference>
<dbReference type="Pfam" id="PF00563">
    <property type="entry name" value="EAL"/>
    <property type="match status" value="1"/>
</dbReference>
<dbReference type="FunFam" id="3.20.20.450:FF:000001">
    <property type="entry name" value="Cyclic di-GMP phosphodiesterase yahA"/>
    <property type="match status" value="1"/>
</dbReference>
<evidence type="ECO:0000256" key="1">
    <source>
        <dbReference type="SAM" id="Coils"/>
    </source>
</evidence>
<feature type="domain" description="PAC" evidence="4">
    <location>
        <begin position="488"/>
        <end position="540"/>
    </location>
</feature>
<dbReference type="InterPro" id="IPR000700">
    <property type="entry name" value="PAS-assoc_C"/>
</dbReference>
<dbReference type="GO" id="GO:0006355">
    <property type="term" value="P:regulation of DNA-templated transcription"/>
    <property type="evidence" value="ECO:0007669"/>
    <property type="project" value="InterPro"/>
</dbReference>
<keyword evidence="1" id="KW-0175">Coiled coil</keyword>
<dbReference type="SMART" id="SM00267">
    <property type="entry name" value="GGDEF"/>
    <property type="match status" value="1"/>
</dbReference>
<dbReference type="PROSITE" id="PS50883">
    <property type="entry name" value="EAL"/>
    <property type="match status" value="1"/>
</dbReference>
<dbReference type="Gene3D" id="3.30.70.270">
    <property type="match status" value="1"/>
</dbReference>
<dbReference type="InterPro" id="IPR001610">
    <property type="entry name" value="PAC"/>
</dbReference>
<evidence type="ECO:0000259" key="4">
    <source>
        <dbReference type="PROSITE" id="PS50113"/>
    </source>
</evidence>
<dbReference type="RefSeq" id="WP_006297264.1">
    <property type="nucleotide sequence ID" value="NZ_AEGR01000048.1"/>
</dbReference>
<dbReference type="PROSITE" id="PS50113">
    <property type="entry name" value="PAC"/>
    <property type="match status" value="2"/>
</dbReference>
<dbReference type="SMART" id="SM00062">
    <property type="entry name" value="PBPb"/>
    <property type="match status" value="1"/>
</dbReference>
<dbReference type="SUPFAM" id="SSF55785">
    <property type="entry name" value="PYP-like sensor domain (PAS domain)"/>
    <property type="match status" value="2"/>
</dbReference>
<dbReference type="OrthoDB" id="9813903at2"/>
<dbReference type="Gene3D" id="3.40.190.10">
    <property type="entry name" value="Periplasmic binding protein-like II"/>
    <property type="match status" value="2"/>
</dbReference>
<dbReference type="NCBIfam" id="TIGR00254">
    <property type="entry name" value="GGDEF"/>
    <property type="match status" value="1"/>
</dbReference>
<dbReference type="InterPro" id="IPR035965">
    <property type="entry name" value="PAS-like_dom_sf"/>
</dbReference>
<feature type="domain" description="PAS" evidence="3">
    <location>
        <begin position="293"/>
        <end position="364"/>
    </location>
</feature>
<feature type="transmembrane region" description="Helical" evidence="2">
    <location>
        <begin position="240"/>
        <end position="262"/>
    </location>
</feature>
<dbReference type="Pfam" id="PF00989">
    <property type="entry name" value="PAS"/>
    <property type="match status" value="1"/>
</dbReference>
<dbReference type="PROSITE" id="PS50112">
    <property type="entry name" value="PAS"/>
    <property type="match status" value="2"/>
</dbReference>
<dbReference type="InterPro" id="IPR013767">
    <property type="entry name" value="PAS_fold"/>
</dbReference>
<gene>
    <name evidence="7" type="ORF">HGR_06201</name>
</gene>
<keyword evidence="2" id="KW-0472">Membrane</keyword>
<dbReference type="STRING" id="887062.HGR_06201"/>
<dbReference type="NCBIfam" id="TIGR00229">
    <property type="entry name" value="sensory_box"/>
    <property type="match status" value="2"/>
</dbReference>
<dbReference type="Proteomes" id="UP000016368">
    <property type="component" value="Unassembled WGS sequence"/>
</dbReference>
<organism evidence="7 8">
    <name type="scientific">Hylemonella gracilis ATCC 19624</name>
    <dbReference type="NCBI Taxonomy" id="887062"/>
    <lineage>
        <taxon>Bacteria</taxon>
        <taxon>Pseudomonadati</taxon>
        <taxon>Pseudomonadota</taxon>
        <taxon>Betaproteobacteria</taxon>
        <taxon>Burkholderiales</taxon>
        <taxon>Comamonadaceae</taxon>
        <taxon>Hylemonella</taxon>
    </lineage>
</organism>